<dbReference type="PANTHER" id="PTHR33074">
    <property type="entry name" value="EXPRESSED PROTEIN-RELATED"/>
    <property type="match status" value="1"/>
</dbReference>
<dbReference type="EMBL" id="CAXIPR030007060">
    <property type="protein sequence ID" value="CAM0153125.1"/>
    <property type="molecule type" value="Genomic_DNA"/>
</dbReference>
<name>A0ABC9HE82_9POAL</name>
<evidence type="ECO:0000313" key="3">
    <source>
        <dbReference type="EMBL" id="CAM0153125.1"/>
    </source>
</evidence>
<feature type="compositionally biased region" description="Low complexity" evidence="1">
    <location>
        <begin position="15"/>
        <end position="29"/>
    </location>
</feature>
<protein>
    <recommendedName>
        <fullName evidence="2">DUF1618 domain-containing protein</fullName>
    </recommendedName>
</protein>
<feature type="region of interest" description="Disordered" evidence="1">
    <location>
        <begin position="314"/>
        <end position="337"/>
    </location>
</feature>
<keyword evidence="4" id="KW-1185">Reference proteome</keyword>
<dbReference type="AlphaFoldDB" id="A0ABC9HE82"/>
<proteinExistence type="predicted"/>
<dbReference type="PANTHER" id="PTHR33074:SF128">
    <property type="entry name" value="EXPRESSED PROTEIN"/>
    <property type="match status" value="1"/>
</dbReference>
<evidence type="ECO:0000313" key="4">
    <source>
        <dbReference type="Proteomes" id="UP001497457"/>
    </source>
</evidence>
<organism evidence="3 4">
    <name type="scientific">Urochloa decumbens</name>
    <dbReference type="NCBI Taxonomy" id="240449"/>
    <lineage>
        <taxon>Eukaryota</taxon>
        <taxon>Viridiplantae</taxon>
        <taxon>Streptophyta</taxon>
        <taxon>Embryophyta</taxon>
        <taxon>Tracheophyta</taxon>
        <taxon>Spermatophyta</taxon>
        <taxon>Magnoliopsida</taxon>
        <taxon>Liliopsida</taxon>
        <taxon>Poales</taxon>
        <taxon>Poaceae</taxon>
        <taxon>PACMAD clade</taxon>
        <taxon>Panicoideae</taxon>
        <taxon>Panicodae</taxon>
        <taxon>Paniceae</taxon>
        <taxon>Melinidinae</taxon>
        <taxon>Urochloa</taxon>
    </lineage>
</organism>
<dbReference type="InterPro" id="IPR011676">
    <property type="entry name" value="DUF1618"/>
</dbReference>
<evidence type="ECO:0000256" key="1">
    <source>
        <dbReference type="SAM" id="MobiDB-lite"/>
    </source>
</evidence>
<comment type="caution">
    <text evidence="3">The sequence shown here is derived from an EMBL/GenBank/DDBJ whole genome shotgun (WGS) entry which is preliminary data.</text>
</comment>
<gene>
    <name evidence="3" type="ORF">URODEC1_LOCUS125876</name>
</gene>
<dbReference type="Proteomes" id="UP001497457">
    <property type="component" value="Unassembled WGS sequence"/>
</dbReference>
<evidence type="ECO:0000259" key="2">
    <source>
        <dbReference type="Pfam" id="PF07762"/>
    </source>
</evidence>
<feature type="domain" description="DUF1618" evidence="2">
    <location>
        <begin position="340"/>
        <end position="440"/>
    </location>
</feature>
<feature type="region of interest" description="Disordered" evidence="1">
    <location>
        <begin position="1"/>
        <end position="29"/>
    </location>
</feature>
<sequence length="514" mass="57144">MAAATGLPHRRMFPRSRPSPSSSVAPPQSAMSAAVADFPSWVLLEPFVRRDDKGSFPDESKAPIRASGTTSWGADFSIAFSLAEPPRISRLYAKLPRRGFRDPGLGVPLSIVATHRHLALLRVETQTRELLSYQNFFIHNAKIPSPSSLQMLPPCTEPDFNYTHDDGSLSPTRTPSDTRLLDVKSMGFWCGGEVFVVAELSLYKPISCSKVFADIYLLRSSMLSYSLRSCGDGKWSSMRVEIMSTSNPDDEDLWRLCCWQTETVVPFQRWLCWIDYCNGILFFDMEAANPTVSFLRFPPGMSLHTSTATATATATATGSGSGSGSGSDSDSDSDAESDTDTDMCGFLYCGASVVDHGRALKFVNVIRHDGIPFGALKPGSGFAITCHTLMLGDGSISSMAWEKDYTVTSMELWDTNKDNSLPHGILMFPRVDIDRPHVVHFLFIEFGFVKKKMWTVSIDMNTRLMESLLKYIDGWEDLESDNADLITYNTMSPKPFLPCEFPRFCSRRKRKGMD</sequence>
<dbReference type="Pfam" id="PF07762">
    <property type="entry name" value="DUF1618"/>
    <property type="match status" value="1"/>
</dbReference>
<accession>A0ABC9HE82</accession>
<reference evidence="3" key="1">
    <citation type="submission" date="2024-10" db="EMBL/GenBank/DDBJ databases">
        <authorList>
            <person name="Ryan C."/>
        </authorList>
    </citation>
    <scope>NUCLEOTIDE SEQUENCE [LARGE SCALE GENOMIC DNA]</scope>
</reference>